<dbReference type="EMBL" id="MT145143">
    <property type="protein sequence ID" value="QJI04048.1"/>
    <property type="molecule type" value="Genomic_DNA"/>
</dbReference>
<dbReference type="AlphaFoldDB" id="A0A6M3Y493"/>
<protein>
    <submittedName>
        <fullName evidence="1">Uncharacterized protein</fullName>
    </submittedName>
</protein>
<evidence type="ECO:0000313" key="1">
    <source>
        <dbReference type="EMBL" id="QJI04048.1"/>
    </source>
</evidence>
<reference evidence="1" key="1">
    <citation type="submission" date="2020-03" db="EMBL/GenBank/DDBJ databases">
        <title>The deep terrestrial virosphere.</title>
        <authorList>
            <person name="Holmfeldt K."/>
            <person name="Nilsson E."/>
            <person name="Simone D."/>
            <person name="Lopez-Fernandez M."/>
            <person name="Wu X."/>
            <person name="de Brujin I."/>
            <person name="Lundin D."/>
            <person name="Andersson A."/>
            <person name="Bertilsson S."/>
            <person name="Dopson M."/>
        </authorList>
    </citation>
    <scope>NUCLEOTIDE SEQUENCE</scope>
    <source>
        <strain evidence="1">TM448B05969</strain>
    </source>
</reference>
<name>A0A6M3Y493_9ZZZZ</name>
<gene>
    <name evidence="1" type="ORF">TM448B05969_0006</name>
</gene>
<accession>A0A6M3Y493</accession>
<sequence length="39" mass="4757">MSDEKYRCKDCKNHNLKAYCSIKENYVPQKSTCEEWKKK</sequence>
<organism evidence="1">
    <name type="scientific">viral metagenome</name>
    <dbReference type="NCBI Taxonomy" id="1070528"/>
    <lineage>
        <taxon>unclassified sequences</taxon>
        <taxon>metagenomes</taxon>
        <taxon>organismal metagenomes</taxon>
    </lineage>
</organism>
<proteinExistence type="predicted"/>